<feature type="domain" description="Fungal lipase-type" evidence="9">
    <location>
        <begin position="28"/>
        <end position="122"/>
    </location>
</feature>
<feature type="transmembrane region" description="Helical" evidence="8">
    <location>
        <begin position="76"/>
        <end position="98"/>
    </location>
</feature>
<reference evidence="10 11" key="1">
    <citation type="submission" date="2024-05" db="EMBL/GenBank/DDBJ databases">
        <title>Haplotype-resolved chromosome-level genome assembly of Huyou (Citrus changshanensis).</title>
        <authorList>
            <person name="Miao C."/>
            <person name="Chen W."/>
            <person name="Wu Y."/>
            <person name="Wang L."/>
            <person name="Zhao S."/>
            <person name="Grierson D."/>
            <person name="Xu C."/>
            <person name="Chen K."/>
        </authorList>
    </citation>
    <scope>NUCLEOTIDE SEQUENCE [LARGE SCALE GENOMIC DNA]</scope>
    <source>
        <strain evidence="10">01-14</strain>
        <tissue evidence="10">Leaf</tissue>
    </source>
</reference>
<dbReference type="Gene3D" id="1.10.287.1490">
    <property type="match status" value="1"/>
</dbReference>
<dbReference type="InterPro" id="IPR012474">
    <property type="entry name" value="Frigida"/>
</dbReference>
<feature type="coiled-coil region" evidence="7">
    <location>
        <begin position="230"/>
        <end position="264"/>
    </location>
</feature>
<dbReference type="Pfam" id="PF01764">
    <property type="entry name" value="Lipase_3"/>
    <property type="match status" value="1"/>
</dbReference>
<gene>
    <name evidence="10" type="ORF">WN944_007364</name>
</gene>
<feature type="coiled-coil region" evidence="7">
    <location>
        <begin position="431"/>
        <end position="500"/>
    </location>
</feature>
<evidence type="ECO:0000256" key="8">
    <source>
        <dbReference type="SAM" id="Phobius"/>
    </source>
</evidence>
<keyword evidence="8" id="KW-0812">Transmembrane</keyword>
<sequence length="724" mass="82153">MQGVFNFERELPESNGPTGGDKTAKEGDYAVFLDNKLGQTKFDGGYVHNGSLKAARWVFDAECEFLRGLVDRNPNYTLTFAGHSLGAGVVALLVLIVVQNLDKLGNIERNKIKCFAIAPTKLKRQEVPKLATPASMSGGPTIGDKILGLCSVLAMAEVDMKTRTNEIRGFNLKLQCKERQLRFLEKRIGESKGELALVQKEIEECNSELWCKEKELGLVQKRIRGCNGELQSKQGELALVEKEIEESNSELQSKEIELGLVQKRVGECNCELECKQQQLGLAQSEEDLLKNSLKNSIEHWSQKLNLTKEELSLLQKSIRECKGELDSKERQLAVVQKRIGEFNNELQSKENELNLVKIVVEHCLQKLNLKKEELSLLQKSNGEWNGQLECGERQLELVQKLNLNEEELSLLQKSIEKYHADHKRLEPESGIKDCSQQIELKEKKLRQIQSSIEECEKELAIKERHISDYEEKLKAKEKLYDEIKKSILQCRKELESAKKELEQPKSLTDNEETQLLSLQSMNNGRSLQLILNQHLQKHDLIFGQISQTLTKVCDPALLVLDAMQGFYPPHSRKGDMEFDVSIIKRTCILLLEQLSNIAPDINPQVRDEAMKMAGEWKKKMGVTGENSLEVLGFLHLLAAYRLAPAFDGNELESLLDIVAHYRQTAKLRQSLGFADKVTVVPWSSIGMDQAENSRMNHGIGPAVFREQLQLQNYNKRPRMEPSTK</sequence>
<evidence type="ECO:0000313" key="11">
    <source>
        <dbReference type="Proteomes" id="UP001428341"/>
    </source>
</evidence>
<organism evidence="10 11">
    <name type="scientific">Citrus x changshan-huyou</name>
    <dbReference type="NCBI Taxonomy" id="2935761"/>
    <lineage>
        <taxon>Eukaryota</taxon>
        <taxon>Viridiplantae</taxon>
        <taxon>Streptophyta</taxon>
        <taxon>Embryophyta</taxon>
        <taxon>Tracheophyta</taxon>
        <taxon>Spermatophyta</taxon>
        <taxon>Magnoliopsida</taxon>
        <taxon>eudicotyledons</taxon>
        <taxon>Gunneridae</taxon>
        <taxon>Pentapetalae</taxon>
        <taxon>rosids</taxon>
        <taxon>malvids</taxon>
        <taxon>Sapindales</taxon>
        <taxon>Rutaceae</taxon>
        <taxon>Aurantioideae</taxon>
        <taxon>Citrus</taxon>
    </lineage>
</organism>
<dbReference type="InterPro" id="IPR002921">
    <property type="entry name" value="Fungal_lipase-type"/>
</dbReference>
<evidence type="ECO:0000256" key="3">
    <source>
        <dbReference type="ARBA" id="ARBA00022782"/>
    </source>
</evidence>
<evidence type="ECO:0000259" key="9">
    <source>
        <dbReference type="Pfam" id="PF01764"/>
    </source>
</evidence>
<dbReference type="EMBL" id="JBCGBO010000003">
    <property type="protein sequence ID" value="KAK9215359.1"/>
    <property type="molecule type" value="Genomic_DNA"/>
</dbReference>
<dbReference type="GO" id="GO:0006629">
    <property type="term" value="P:lipid metabolic process"/>
    <property type="evidence" value="ECO:0007669"/>
    <property type="project" value="InterPro"/>
</dbReference>
<dbReference type="GO" id="GO:0030154">
    <property type="term" value="P:cell differentiation"/>
    <property type="evidence" value="ECO:0007669"/>
    <property type="project" value="UniProtKB-KW"/>
</dbReference>
<accession>A0AAP0MKW2</accession>
<protein>
    <recommendedName>
        <fullName evidence="6">FRIGIDA-like protein</fullName>
    </recommendedName>
</protein>
<evidence type="ECO:0000256" key="1">
    <source>
        <dbReference type="ARBA" id="ARBA00008956"/>
    </source>
</evidence>
<dbReference type="GO" id="GO:0009908">
    <property type="term" value="P:flower development"/>
    <property type="evidence" value="ECO:0007669"/>
    <property type="project" value="UniProtKB-KW"/>
</dbReference>
<evidence type="ECO:0000256" key="6">
    <source>
        <dbReference type="RuleBase" id="RU364012"/>
    </source>
</evidence>
<keyword evidence="4" id="KW-0378">Hydrolase</keyword>
<dbReference type="AlphaFoldDB" id="A0AAP0MKW2"/>
<feature type="coiled-coil region" evidence="7">
    <location>
        <begin position="167"/>
        <end position="201"/>
    </location>
</feature>
<keyword evidence="5 6" id="KW-0287">Flowering</keyword>
<evidence type="ECO:0000256" key="7">
    <source>
        <dbReference type="SAM" id="Coils"/>
    </source>
</evidence>
<keyword evidence="2 6" id="KW-0217">Developmental protein</keyword>
<comment type="caution">
    <text evidence="10">The sequence shown here is derived from an EMBL/GenBank/DDBJ whole genome shotgun (WGS) entry which is preliminary data.</text>
</comment>
<evidence type="ECO:0000313" key="10">
    <source>
        <dbReference type="EMBL" id="KAK9215359.1"/>
    </source>
</evidence>
<feature type="coiled-coil region" evidence="7">
    <location>
        <begin position="290"/>
        <end position="352"/>
    </location>
</feature>
<dbReference type="Pfam" id="PF07899">
    <property type="entry name" value="Frigida"/>
    <property type="match status" value="1"/>
</dbReference>
<dbReference type="PANTHER" id="PTHR31791">
    <property type="entry name" value="FRIGIDA-LIKE PROTEIN 3-RELATED"/>
    <property type="match status" value="1"/>
</dbReference>
<dbReference type="SUPFAM" id="SSF53474">
    <property type="entry name" value="alpha/beta-Hydrolases"/>
    <property type="match status" value="1"/>
</dbReference>
<dbReference type="Proteomes" id="UP001428341">
    <property type="component" value="Unassembled WGS sequence"/>
</dbReference>
<proteinExistence type="inferred from homology"/>
<dbReference type="InterPro" id="IPR029058">
    <property type="entry name" value="AB_hydrolase_fold"/>
</dbReference>
<dbReference type="GO" id="GO:0016787">
    <property type="term" value="F:hydrolase activity"/>
    <property type="evidence" value="ECO:0007669"/>
    <property type="project" value="UniProtKB-KW"/>
</dbReference>
<evidence type="ECO:0000256" key="2">
    <source>
        <dbReference type="ARBA" id="ARBA00022473"/>
    </source>
</evidence>
<dbReference type="PANTHER" id="PTHR31791:SF70">
    <property type="entry name" value="FRIGIDA-LIKE PROTEIN"/>
    <property type="match status" value="1"/>
</dbReference>
<keyword evidence="8" id="KW-1133">Transmembrane helix</keyword>
<evidence type="ECO:0000256" key="4">
    <source>
        <dbReference type="ARBA" id="ARBA00022801"/>
    </source>
</evidence>
<dbReference type="SUPFAM" id="SSF57997">
    <property type="entry name" value="Tropomyosin"/>
    <property type="match status" value="1"/>
</dbReference>
<keyword evidence="7" id="KW-0175">Coiled coil</keyword>
<comment type="similarity">
    <text evidence="1 6">Belongs to the Frigida family.</text>
</comment>
<evidence type="ECO:0000256" key="5">
    <source>
        <dbReference type="ARBA" id="ARBA00023089"/>
    </source>
</evidence>
<dbReference type="Gene3D" id="3.40.50.1820">
    <property type="entry name" value="alpha/beta hydrolase"/>
    <property type="match status" value="1"/>
</dbReference>
<name>A0AAP0MKW2_9ROSI</name>
<keyword evidence="3 6" id="KW-0221">Differentiation</keyword>
<keyword evidence="8" id="KW-0472">Membrane</keyword>
<keyword evidence="11" id="KW-1185">Reference proteome</keyword>